<dbReference type="Proteomes" id="UP000004090">
    <property type="component" value="Unassembled WGS sequence"/>
</dbReference>
<comment type="caution">
    <text evidence="1">The sequence shown here is derived from an EMBL/GenBank/DDBJ whole genome shotgun (WGS) entry which is preliminary data.</text>
</comment>
<accession>A8R8Q0</accession>
<reference evidence="1 2" key="2">
    <citation type="submission" date="2007-09" db="EMBL/GenBank/DDBJ databases">
        <authorList>
            <person name="Fulton L."/>
            <person name="Clifton S."/>
            <person name="Fulton B."/>
            <person name="Xu J."/>
            <person name="Minx P."/>
            <person name="Pepin K.H."/>
            <person name="Johnson M."/>
            <person name="Thiruvilangam P."/>
            <person name="Bhonagiri V."/>
            <person name="Nash W.E."/>
            <person name="Mardis E.R."/>
            <person name="Wilson R.K."/>
        </authorList>
    </citation>
    <scope>NUCLEOTIDE SEQUENCE [LARGE SCALE GENOMIC DNA]</scope>
    <source>
        <strain evidence="1 2">DSM 3991</strain>
    </source>
</reference>
<sequence>MSYKFFHVYPPVVLCLAEPPEDAILLLISKKFAKGCIALSFAEGLKNIR</sequence>
<dbReference type="STRING" id="428127.EUBDOL_00374"/>
<evidence type="ECO:0000313" key="2">
    <source>
        <dbReference type="Proteomes" id="UP000004090"/>
    </source>
</evidence>
<dbReference type="AlphaFoldDB" id="A8R8Q0"/>
<dbReference type="HOGENOM" id="CLU_3135761_0_0_9"/>
<name>A8R8Q0_9FIRM</name>
<gene>
    <name evidence="1" type="ORF">EUBDOL_00374</name>
</gene>
<protein>
    <submittedName>
        <fullName evidence="1">Uncharacterized protein</fullName>
    </submittedName>
</protein>
<organism evidence="1 2">
    <name type="scientific">Amedibacillus dolichus DSM 3991</name>
    <dbReference type="NCBI Taxonomy" id="428127"/>
    <lineage>
        <taxon>Bacteria</taxon>
        <taxon>Bacillati</taxon>
        <taxon>Bacillota</taxon>
        <taxon>Erysipelotrichia</taxon>
        <taxon>Erysipelotrichales</taxon>
        <taxon>Erysipelotrichaceae</taxon>
        <taxon>Amedibacillus</taxon>
    </lineage>
</organism>
<dbReference type="EMBL" id="ABAW02000016">
    <property type="protein sequence ID" value="EDP12043.1"/>
    <property type="molecule type" value="Genomic_DNA"/>
</dbReference>
<reference evidence="1 2" key="1">
    <citation type="submission" date="2007-09" db="EMBL/GenBank/DDBJ databases">
        <title>Draft genome sequence of Eubacterium dolichum (DSM 3991).</title>
        <authorList>
            <person name="Sudarsanam P."/>
            <person name="Ley R."/>
            <person name="Guruge J."/>
            <person name="Turnbaugh P.J."/>
            <person name="Mahowald M."/>
            <person name="Liep D."/>
            <person name="Gordon J."/>
        </authorList>
    </citation>
    <scope>NUCLEOTIDE SEQUENCE [LARGE SCALE GENOMIC DNA]</scope>
    <source>
        <strain evidence="1 2">DSM 3991</strain>
    </source>
</reference>
<proteinExistence type="predicted"/>
<evidence type="ECO:0000313" key="1">
    <source>
        <dbReference type="EMBL" id="EDP12043.1"/>
    </source>
</evidence>